<evidence type="ECO:0000313" key="1">
    <source>
        <dbReference type="EMBL" id="KAF2555339.1"/>
    </source>
</evidence>
<dbReference type="EMBL" id="QGKW02001940">
    <property type="protein sequence ID" value="KAF2555339.1"/>
    <property type="molecule type" value="Genomic_DNA"/>
</dbReference>
<sequence length="94" mass="10232">MADPAWPSAELDRFSLANGRAGHVVGPARRMAELVVWSIQAGQGLSDIDSVVTDFDPNNQSLDEAARASGSFTSACRPRAAARNRLHRFRRIVL</sequence>
<evidence type="ECO:0000313" key="2">
    <source>
        <dbReference type="Proteomes" id="UP000712281"/>
    </source>
</evidence>
<comment type="caution">
    <text evidence="1">The sequence shown here is derived from an EMBL/GenBank/DDBJ whole genome shotgun (WGS) entry which is preliminary data.</text>
</comment>
<proteinExistence type="predicted"/>
<name>A0A8S9HBQ8_BRACR</name>
<protein>
    <submittedName>
        <fullName evidence="1">Uncharacterized protein</fullName>
    </submittedName>
</protein>
<accession>A0A8S9HBQ8</accession>
<dbReference type="Proteomes" id="UP000712281">
    <property type="component" value="Unassembled WGS sequence"/>
</dbReference>
<reference evidence="1" key="1">
    <citation type="submission" date="2019-12" db="EMBL/GenBank/DDBJ databases">
        <title>Genome sequencing and annotation of Brassica cretica.</title>
        <authorList>
            <person name="Studholme D.J."/>
            <person name="Sarris P.F."/>
        </authorList>
    </citation>
    <scope>NUCLEOTIDE SEQUENCE</scope>
    <source>
        <strain evidence="1">PFS-001/15</strain>
        <tissue evidence="1">Leaf</tissue>
    </source>
</reference>
<organism evidence="1 2">
    <name type="scientific">Brassica cretica</name>
    <name type="common">Mustard</name>
    <dbReference type="NCBI Taxonomy" id="69181"/>
    <lineage>
        <taxon>Eukaryota</taxon>
        <taxon>Viridiplantae</taxon>
        <taxon>Streptophyta</taxon>
        <taxon>Embryophyta</taxon>
        <taxon>Tracheophyta</taxon>
        <taxon>Spermatophyta</taxon>
        <taxon>Magnoliopsida</taxon>
        <taxon>eudicotyledons</taxon>
        <taxon>Gunneridae</taxon>
        <taxon>Pentapetalae</taxon>
        <taxon>rosids</taxon>
        <taxon>malvids</taxon>
        <taxon>Brassicales</taxon>
        <taxon>Brassicaceae</taxon>
        <taxon>Brassiceae</taxon>
        <taxon>Brassica</taxon>
    </lineage>
</organism>
<dbReference type="AlphaFoldDB" id="A0A8S9HBQ8"/>
<gene>
    <name evidence="1" type="ORF">F2Q68_00017113</name>
</gene>